<dbReference type="Gene3D" id="3.40.50.720">
    <property type="entry name" value="NAD(P)-binding Rossmann-like Domain"/>
    <property type="match status" value="1"/>
</dbReference>
<feature type="chain" id="PRO_5012327038" description="EGF-like domain-containing protein" evidence="4">
    <location>
        <begin position="24"/>
        <end position="635"/>
    </location>
</feature>
<comment type="similarity">
    <text evidence="1">Belongs to the NAD(P)-dependent epimerase/dehydratase family.</text>
</comment>
<dbReference type="InParanoid" id="A0A1X7UAM9"/>
<dbReference type="Pfam" id="PF01370">
    <property type="entry name" value="Epimerase"/>
    <property type="match status" value="1"/>
</dbReference>
<dbReference type="EnsemblMetazoa" id="XM_019999796.1">
    <property type="protein sequence ID" value="XP_019855355.1"/>
    <property type="gene ID" value="LOC109584177"/>
</dbReference>
<proteinExistence type="inferred from homology"/>
<dbReference type="eggNOG" id="KOG1371">
    <property type="taxonomic scope" value="Eukaryota"/>
</dbReference>
<feature type="domain" description="EGF-like" evidence="5">
    <location>
        <begin position="463"/>
        <end position="504"/>
    </location>
</feature>
<evidence type="ECO:0000313" key="6">
    <source>
        <dbReference type="EnsemblMetazoa" id="Aqu2.1.24539_001"/>
    </source>
</evidence>
<accession>A0A1X7UAM9</accession>
<dbReference type="InterPro" id="IPR036291">
    <property type="entry name" value="NAD(P)-bd_dom_sf"/>
</dbReference>
<reference evidence="6" key="2">
    <citation type="submission" date="2017-05" db="UniProtKB">
        <authorList>
            <consortium name="EnsemblMetazoa"/>
        </authorList>
    </citation>
    <scope>IDENTIFICATION</scope>
</reference>
<keyword evidence="7" id="KW-1185">Reference proteome</keyword>
<gene>
    <name evidence="6" type="primary">109584177</name>
</gene>
<evidence type="ECO:0000256" key="3">
    <source>
        <dbReference type="PROSITE-ProRule" id="PRU00076"/>
    </source>
</evidence>
<dbReference type="Gene3D" id="2.10.25.10">
    <property type="entry name" value="Laminin"/>
    <property type="match status" value="1"/>
</dbReference>
<dbReference type="Proteomes" id="UP000007879">
    <property type="component" value="Unassembled WGS sequence"/>
</dbReference>
<dbReference type="PANTHER" id="PTHR43574">
    <property type="entry name" value="EPIMERASE-RELATED"/>
    <property type="match status" value="1"/>
</dbReference>
<comment type="caution">
    <text evidence="3">Lacks conserved residue(s) required for the propagation of feature annotation.</text>
</comment>
<dbReference type="OrthoDB" id="16464at2759"/>
<evidence type="ECO:0000313" key="7">
    <source>
        <dbReference type="Proteomes" id="UP000007879"/>
    </source>
</evidence>
<dbReference type="SUPFAM" id="SSF51735">
    <property type="entry name" value="NAD(P)-binding Rossmann-fold domains"/>
    <property type="match status" value="1"/>
</dbReference>
<name>A0A1X7UAM9_AMPQE</name>
<dbReference type="KEGG" id="aqu:109584177"/>
<evidence type="ECO:0000256" key="4">
    <source>
        <dbReference type="SAM" id="SignalP"/>
    </source>
</evidence>
<sequence>MVPVAHLSQILLLCVLQGLFVSGSKILVTGGANFIGFHTSLRLTEKGHKVVLLDNFNNDEALLKKKASILSEKGVQLLQGSCSDVHDVHYVFNHHPDITGVVHAVSSNEADPLKSVSGNIEPLVNLLDVIRKREDNASLIRLVYLSSFDVYSSANPLPFSTASELSPPKYMLAAMKMSGESLVTGYTCTYPKSLSSVILRLFSVYGPWSSPGNAVYDIAKTIDDNNPVEIPHRNGSSVQYDFVYIDDVLNSVEEALEHATGSDSSCVSAIFNVGNGVGVALTEVAKLLMQELKKEVKITSTTLADTFTHASYSDTRDRLKTISQTSLKEGISKFVKWFKSRTNDPGSKPAALDSIHSKAFNEFIDHKNKAFLKRIGDLREKYTAYAREHNIPVAKFYRHKTYKFFPGVNSGKDRRKVDGSIEHVREICNIVDECVAFNAQGQLKGIIDHQSKWQKGPGLYVAEIDVCEAGLHNCFGNSTCTYKGPAQFECSCHEGYGWIHDRCVELYVEGRVSQAEADEKLADYIDGRNWKDYTGRKTEFYVFNNKDDFVPYGELVYYPQAHGDVEKLKEACLKTYHCIGFSSDGLLRRGFGQPKHWKYSDNVLYVLDVDYCSLDAFRCPPHSRCRRERPGMYSC</sequence>
<keyword evidence="3" id="KW-0245">EGF-like domain</keyword>
<keyword evidence="4" id="KW-0732">Signal</keyword>
<organism evidence="6">
    <name type="scientific">Amphimedon queenslandica</name>
    <name type="common">Sponge</name>
    <dbReference type="NCBI Taxonomy" id="400682"/>
    <lineage>
        <taxon>Eukaryota</taxon>
        <taxon>Metazoa</taxon>
        <taxon>Porifera</taxon>
        <taxon>Demospongiae</taxon>
        <taxon>Heteroscleromorpha</taxon>
        <taxon>Haplosclerida</taxon>
        <taxon>Niphatidae</taxon>
        <taxon>Amphimedon</taxon>
    </lineage>
</organism>
<reference evidence="7" key="1">
    <citation type="journal article" date="2010" name="Nature">
        <title>The Amphimedon queenslandica genome and the evolution of animal complexity.</title>
        <authorList>
            <person name="Srivastava M."/>
            <person name="Simakov O."/>
            <person name="Chapman J."/>
            <person name="Fahey B."/>
            <person name="Gauthier M.E."/>
            <person name="Mitros T."/>
            <person name="Richards G.S."/>
            <person name="Conaco C."/>
            <person name="Dacre M."/>
            <person name="Hellsten U."/>
            <person name="Larroux C."/>
            <person name="Putnam N.H."/>
            <person name="Stanke M."/>
            <person name="Adamska M."/>
            <person name="Darling A."/>
            <person name="Degnan S.M."/>
            <person name="Oakley T.H."/>
            <person name="Plachetzki D.C."/>
            <person name="Zhai Y."/>
            <person name="Adamski M."/>
            <person name="Calcino A."/>
            <person name="Cummins S.F."/>
            <person name="Goodstein D.M."/>
            <person name="Harris C."/>
            <person name="Jackson D.J."/>
            <person name="Leys S.P."/>
            <person name="Shu S."/>
            <person name="Woodcroft B.J."/>
            <person name="Vervoort M."/>
            <person name="Kosik K.S."/>
            <person name="Manning G."/>
            <person name="Degnan B.M."/>
            <person name="Rokhsar D.S."/>
        </authorList>
    </citation>
    <scope>NUCLEOTIDE SEQUENCE [LARGE SCALE GENOMIC DNA]</scope>
</reference>
<dbReference type="PROSITE" id="PS01186">
    <property type="entry name" value="EGF_2"/>
    <property type="match status" value="1"/>
</dbReference>
<dbReference type="STRING" id="400682.A0A1X7UAM9"/>
<evidence type="ECO:0000256" key="1">
    <source>
        <dbReference type="ARBA" id="ARBA00007637"/>
    </source>
</evidence>
<evidence type="ECO:0000259" key="5">
    <source>
        <dbReference type="PROSITE" id="PS50026"/>
    </source>
</evidence>
<dbReference type="PROSITE" id="PS50026">
    <property type="entry name" value="EGF_3"/>
    <property type="match status" value="1"/>
</dbReference>
<dbReference type="AlphaFoldDB" id="A0A1X7UAM9"/>
<keyword evidence="2" id="KW-0520">NAD</keyword>
<protein>
    <recommendedName>
        <fullName evidence="5">EGF-like domain-containing protein</fullName>
    </recommendedName>
</protein>
<dbReference type="InterPro" id="IPR001509">
    <property type="entry name" value="Epimerase_deHydtase"/>
</dbReference>
<dbReference type="EnsemblMetazoa" id="Aqu2.1.24539_001">
    <property type="protein sequence ID" value="Aqu2.1.24539_001"/>
    <property type="gene ID" value="Aqu2.1.24539"/>
</dbReference>
<evidence type="ECO:0000256" key="2">
    <source>
        <dbReference type="ARBA" id="ARBA00023027"/>
    </source>
</evidence>
<feature type="signal peptide" evidence="4">
    <location>
        <begin position="1"/>
        <end position="23"/>
    </location>
</feature>
<dbReference type="InterPro" id="IPR000742">
    <property type="entry name" value="EGF"/>
</dbReference>